<dbReference type="PANTHER" id="PTHR30518">
    <property type="entry name" value="ENDOLYTIC MUREIN TRANSGLYCOSYLASE"/>
    <property type="match status" value="1"/>
</dbReference>
<keyword evidence="1 7" id="KW-1003">Cell membrane</keyword>
<proteinExistence type="inferred from homology"/>
<evidence type="ECO:0000256" key="3">
    <source>
        <dbReference type="ARBA" id="ARBA00022989"/>
    </source>
</evidence>
<evidence type="ECO:0000256" key="6">
    <source>
        <dbReference type="ARBA" id="ARBA00023316"/>
    </source>
</evidence>
<feature type="site" description="Important for catalytic activity" evidence="7">
    <location>
        <position position="260"/>
    </location>
</feature>
<dbReference type="EMBL" id="JARTFS010000005">
    <property type="protein sequence ID" value="MED4401026.1"/>
    <property type="molecule type" value="Genomic_DNA"/>
</dbReference>
<reference evidence="8 9" key="1">
    <citation type="submission" date="2023-03" db="EMBL/GenBank/DDBJ databases">
        <title>Bacillus Genome Sequencing.</title>
        <authorList>
            <person name="Dunlap C."/>
        </authorList>
    </citation>
    <scope>NUCLEOTIDE SEQUENCE [LARGE SCALE GENOMIC DNA]</scope>
    <source>
        <strain evidence="8 9">NRS-1717</strain>
    </source>
</reference>
<protein>
    <recommendedName>
        <fullName evidence="7">Endolytic murein transglycosylase</fullName>
        <ecNumber evidence="7">4.2.2.29</ecNumber>
    </recommendedName>
    <alternativeName>
        <fullName evidence="7">Peptidoglycan lytic transglycosylase</fullName>
    </alternativeName>
    <alternativeName>
        <fullName evidence="7">Peptidoglycan polymerization terminase</fullName>
    </alternativeName>
</protein>
<evidence type="ECO:0000313" key="9">
    <source>
        <dbReference type="Proteomes" id="UP001342826"/>
    </source>
</evidence>
<dbReference type="GeneID" id="301142605"/>
<dbReference type="HAMAP" id="MF_02065">
    <property type="entry name" value="MltG"/>
    <property type="match status" value="1"/>
</dbReference>
<organism evidence="8 9">
    <name type="scientific">Metabacillus fastidiosus</name>
    <dbReference type="NCBI Taxonomy" id="1458"/>
    <lineage>
        <taxon>Bacteria</taxon>
        <taxon>Bacillati</taxon>
        <taxon>Bacillota</taxon>
        <taxon>Bacilli</taxon>
        <taxon>Bacillales</taxon>
        <taxon>Bacillaceae</taxon>
        <taxon>Metabacillus</taxon>
    </lineage>
</organism>
<accession>A0ABU6NVG4</accession>
<comment type="subcellular location">
    <subcellularLocation>
        <location evidence="7">Cell membrane</location>
        <topology evidence="7">Single-pass membrane protein</topology>
    </subcellularLocation>
</comment>
<dbReference type="PANTHER" id="PTHR30518:SF2">
    <property type="entry name" value="ENDOLYTIC MUREIN TRANSGLYCOSYLASE"/>
    <property type="match status" value="1"/>
</dbReference>
<dbReference type="Gene3D" id="3.30.160.60">
    <property type="entry name" value="Classic Zinc Finger"/>
    <property type="match status" value="1"/>
</dbReference>
<comment type="caution">
    <text evidence="8">The sequence shown here is derived from an EMBL/GenBank/DDBJ whole genome shotgun (WGS) entry which is preliminary data.</text>
</comment>
<evidence type="ECO:0000256" key="7">
    <source>
        <dbReference type="HAMAP-Rule" id="MF_02065"/>
    </source>
</evidence>
<gene>
    <name evidence="7 8" type="primary">mltG</name>
    <name evidence="8" type="ORF">P9271_06725</name>
</gene>
<keyword evidence="5 7" id="KW-0456">Lyase</keyword>
<dbReference type="EC" id="4.2.2.29" evidence="7"/>
<dbReference type="Pfam" id="PF02618">
    <property type="entry name" value="YceG"/>
    <property type="match status" value="1"/>
</dbReference>
<comment type="similarity">
    <text evidence="7">Belongs to the transglycosylase MltG family.</text>
</comment>
<dbReference type="Gene3D" id="3.30.1490.480">
    <property type="entry name" value="Endolytic murein transglycosylase"/>
    <property type="match status" value="1"/>
</dbReference>
<dbReference type="Proteomes" id="UP001342826">
    <property type="component" value="Unassembled WGS sequence"/>
</dbReference>
<keyword evidence="2 7" id="KW-0812">Transmembrane</keyword>
<keyword evidence="6 7" id="KW-0961">Cell wall biogenesis/degradation</keyword>
<evidence type="ECO:0000256" key="4">
    <source>
        <dbReference type="ARBA" id="ARBA00023136"/>
    </source>
</evidence>
<evidence type="ECO:0000256" key="2">
    <source>
        <dbReference type="ARBA" id="ARBA00022692"/>
    </source>
</evidence>
<dbReference type="CDD" id="cd08010">
    <property type="entry name" value="MltG_like"/>
    <property type="match status" value="1"/>
</dbReference>
<evidence type="ECO:0000256" key="1">
    <source>
        <dbReference type="ARBA" id="ARBA00022475"/>
    </source>
</evidence>
<comment type="function">
    <text evidence="7">Functions as a peptidoglycan terminase that cleaves nascent peptidoglycan strands endolytically to terminate their elongation.</text>
</comment>
<name>A0ABU6NVG4_9BACI</name>
<dbReference type="InterPro" id="IPR003770">
    <property type="entry name" value="MLTG-like"/>
</dbReference>
<dbReference type="RefSeq" id="WP_066233831.1">
    <property type="nucleotide sequence ID" value="NZ_JARTFQ010000007.1"/>
</dbReference>
<keyword evidence="3 7" id="KW-1133">Transmembrane helix</keyword>
<sequence length="382" mass="43471">MSKKDSDKDLFQKKILEKQQEAKIVRKIVLTIFIVLLIVFSGIIGGGYLYINSALKPVDPSNNKQITVSIPIGSSVSSIAKILKENGLIKDEKIFRYYVKFKNESGFQAGKYTFTKAMSFQDIINGLKDGKVTNQAIFQLTIPEGRQITEIAKIISNKTSYPEDEILKKLTDKKFIQSLQKEYPNILTDEIYGNNIKYALEGYLFPATYFYYEEKPTLEQIIDPMVEKTSKIVSKYYGELEPNNLTVHQFLTMASLIEEEATAKADREKISSVFYNRLDEEMPLQTDPTVLYALGKHKDRVLYKDLEVDSPYNTYRNKGLPPGPIANAGEMSLTAALQPEQTDFLYFLATKEGEVIFTKTLQEHNKEKAKHITNQDKAEKGS</sequence>
<feature type="transmembrane region" description="Helical" evidence="7">
    <location>
        <begin position="28"/>
        <end position="51"/>
    </location>
</feature>
<keyword evidence="9" id="KW-1185">Reference proteome</keyword>
<evidence type="ECO:0000313" key="8">
    <source>
        <dbReference type="EMBL" id="MED4401026.1"/>
    </source>
</evidence>
<keyword evidence="4 7" id="KW-0472">Membrane</keyword>
<dbReference type="NCBIfam" id="TIGR00247">
    <property type="entry name" value="endolytic transglycosylase MltG"/>
    <property type="match status" value="1"/>
</dbReference>
<comment type="catalytic activity">
    <reaction evidence="7">
        <text>a peptidoglycan chain = a peptidoglycan chain with N-acetyl-1,6-anhydromuramyl-[peptide] at the reducing end + a peptidoglycan chain with N-acetylglucosamine at the non-reducing end.</text>
        <dbReference type="EC" id="4.2.2.29"/>
    </reaction>
</comment>
<evidence type="ECO:0000256" key="5">
    <source>
        <dbReference type="ARBA" id="ARBA00023239"/>
    </source>
</evidence>